<proteinExistence type="predicted"/>
<organism evidence="1 2">
    <name type="scientific">Bradyrhizobium japonicum</name>
    <dbReference type="NCBI Taxonomy" id="375"/>
    <lineage>
        <taxon>Bacteria</taxon>
        <taxon>Pseudomonadati</taxon>
        <taxon>Pseudomonadota</taxon>
        <taxon>Alphaproteobacteria</taxon>
        <taxon>Hyphomicrobiales</taxon>
        <taxon>Nitrobacteraceae</taxon>
        <taxon>Bradyrhizobium</taxon>
    </lineage>
</organism>
<comment type="caution">
    <text evidence="1">The sequence shown here is derived from an EMBL/GenBank/DDBJ whole genome shotgun (WGS) entry which is preliminary data.</text>
</comment>
<dbReference type="Proteomes" id="UP000030377">
    <property type="component" value="Unassembled WGS sequence"/>
</dbReference>
<reference evidence="1 2" key="1">
    <citation type="submission" date="2014-09" db="EMBL/GenBank/DDBJ databases">
        <title>Draft genome of Bradyrhizobium japonicum Is-34.</title>
        <authorList>
            <person name="Tsurumaru H."/>
            <person name="Yamakawa T."/>
            <person name="Hashimoto S."/>
            <person name="Okizaki K."/>
            <person name="Kanesaki Y."/>
            <person name="Yoshikawa H."/>
            <person name="Yajima S."/>
        </authorList>
    </citation>
    <scope>NUCLEOTIDE SEQUENCE [LARGE SCALE GENOMIC DNA]</scope>
    <source>
        <strain evidence="1 2">Is-34</strain>
    </source>
</reference>
<name>A0A0A3XFA7_BRAJP</name>
<sequence>MTRGRPHGLHNARVTVRHADGRAEKRWLATERKFRDVLRGEFGLNMSDQQIDECVAVMKAKGTGDAPHPFFA</sequence>
<dbReference type="Gene3D" id="3.30.2140.10">
    <property type="entry name" value="Arylamine N-acetyltransferase"/>
    <property type="match status" value="1"/>
</dbReference>
<protein>
    <submittedName>
        <fullName evidence="1">Uncharacterized protein</fullName>
    </submittedName>
</protein>
<dbReference type="AlphaFoldDB" id="A0A0A3XFA7"/>
<evidence type="ECO:0000313" key="1">
    <source>
        <dbReference type="EMBL" id="KGT72965.1"/>
    </source>
</evidence>
<accession>A0A0A3XFA7</accession>
<evidence type="ECO:0000313" key="2">
    <source>
        <dbReference type="Proteomes" id="UP000030377"/>
    </source>
</evidence>
<gene>
    <name evidence="1" type="ORF">MA20_47205</name>
</gene>
<dbReference type="EMBL" id="JRPN01000085">
    <property type="protein sequence ID" value="KGT72965.1"/>
    <property type="molecule type" value="Genomic_DNA"/>
</dbReference>